<gene>
    <name evidence="1" type="ORF">Sxan_18230</name>
</gene>
<keyword evidence="2" id="KW-1185">Reference proteome</keyword>
<dbReference type="InterPro" id="IPR004155">
    <property type="entry name" value="PBS_lyase_HEAT"/>
</dbReference>
<sequence>MSSPYAAAMQILPPLSRTAFYSPAERLLHGKDPQRALDGNGPQDWTDLDTSVHCNTWTRRGWRSSGTVRVGVNWFDSLEIADWSTAPHWHDGHGVTWSAAPPAGSELALCLCHDDPRVREAALGHAAGRPEVLPLVLIRCADSAEPVREAARAVLAAELTAATEEDVRALVPLALLVGPRRHGARAWELVLERLGSLPAAQVVELVGHADHEVRFGAVRVALAHGLLTADRVACLVADPEARIRLAALRSGVLPAERAAGLALSGRCPEVRRAALGLALEAGALTPAQLWETAAAGRDAVVRQRCEEAARHSADGLPGPLLDALLVHPRTTLRTAAVRALRGAGRAGELTAHLSDPSAPVREAARRELRAAGQDPLAHYRALCADSPVPGAVFGLAETGDASDLPLLRGLARHPEGRVRAAALAGLRRHGAATPEELLPYLADPHAPAVRAVRSLVLPYARTRPESWLLELFAPGRPDALRVAGLAVLELRPLLVRRRIARSLTSHRDPAVRGWARALLQERLKWELYAGRDAALKLADGTDTPLDEVVDTEDPAAWTALDIGVRYMAPYEAKAFGSRAATALCHWNGRIREGAVVAAAGVPELLPLAVLRCADWAPQVREAARRVVADALRDAGEQTLRGLTPMVMHLRGRREGRWAVEAFEAALREPRYTAVRAELCSHRDLRTRRAAVRISLEGAGAMGAPALARRAAGEGDAVLRDLWKRAALAAMAAQGSEDVAVDTLLASRAGYVRAAGVTALRAAGRAAEGSRHLADPSGTVRACARWLVRQEGGDAGEAYRRLCAESPTPGAVLGLAECGSRADSALVAGLLGHSDDEVRAAAVAALRLLGVPEPGPQALLLLLDDPSPAVVREAARSLRPLAPGLPTAHLVERARPDRPVHLRRAALRLLASQGSDEGLPSVTGALDDPDPGLRRTALSLLRRWDWKASVLRGGFEPGEMRALLRRYESELGWKERHRMRLTW</sequence>
<comment type="caution">
    <text evidence="1">The sequence shown here is derived from an EMBL/GenBank/DDBJ whole genome shotgun (WGS) entry which is preliminary data.</text>
</comment>
<reference evidence="1" key="1">
    <citation type="submission" date="2020-09" db="EMBL/GenBank/DDBJ databases">
        <title>Whole genome shotgun sequence of Streptomyces xanthophaeus NBRC 12829.</title>
        <authorList>
            <person name="Komaki H."/>
            <person name="Tamura T."/>
        </authorList>
    </citation>
    <scope>NUCLEOTIDE SEQUENCE</scope>
    <source>
        <strain evidence="1">NBRC 12829</strain>
    </source>
</reference>
<dbReference type="InterPro" id="IPR016024">
    <property type="entry name" value="ARM-type_fold"/>
</dbReference>
<name>A0A919GZ96_9ACTN</name>
<dbReference type="SUPFAM" id="SSF48371">
    <property type="entry name" value="ARM repeat"/>
    <property type="match status" value="1"/>
</dbReference>
<dbReference type="Proteomes" id="UP000600026">
    <property type="component" value="Unassembled WGS sequence"/>
</dbReference>
<dbReference type="AlphaFoldDB" id="A0A919GZ96"/>
<dbReference type="Gene3D" id="1.25.10.10">
    <property type="entry name" value="Leucine-rich Repeat Variant"/>
    <property type="match status" value="2"/>
</dbReference>
<organism evidence="1 2">
    <name type="scientific">Streptomyces xanthophaeus</name>
    <dbReference type="NCBI Taxonomy" id="67385"/>
    <lineage>
        <taxon>Bacteria</taxon>
        <taxon>Bacillati</taxon>
        <taxon>Actinomycetota</taxon>
        <taxon>Actinomycetes</taxon>
        <taxon>Kitasatosporales</taxon>
        <taxon>Streptomycetaceae</taxon>
        <taxon>Streptomyces</taxon>
    </lineage>
</organism>
<protein>
    <recommendedName>
        <fullName evidence="3">HEAT repeat domain-containing protein</fullName>
    </recommendedName>
</protein>
<dbReference type="InterPro" id="IPR011989">
    <property type="entry name" value="ARM-like"/>
</dbReference>
<evidence type="ECO:0000313" key="1">
    <source>
        <dbReference type="EMBL" id="GHI84459.1"/>
    </source>
</evidence>
<evidence type="ECO:0000313" key="2">
    <source>
        <dbReference type="Proteomes" id="UP000600026"/>
    </source>
</evidence>
<accession>A0A919GZ96</accession>
<dbReference type="EMBL" id="BNEE01000004">
    <property type="protein sequence ID" value="GHI84459.1"/>
    <property type="molecule type" value="Genomic_DNA"/>
</dbReference>
<proteinExistence type="predicted"/>
<dbReference type="SMART" id="SM00567">
    <property type="entry name" value="EZ_HEAT"/>
    <property type="match status" value="5"/>
</dbReference>
<dbReference type="Pfam" id="PF13646">
    <property type="entry name" value="HEAT_2"/>
    <property type="match status" value="1"/>
</dbReference>
<evidence type="ECO:0008006" key="3">
    <source>
        <dbReference type="Google" id="ProtNLM"/>
    </source>
</evidence>